<feature type="region of interest" description="Disordered" evidence="1">
    <location>
        <begin position="717"/>
        <end position="746"/>
    </location>
</feature>
<protein>
    <submittedName>
        <fullName evidence="2">Uncharacterized protein</fullName>
    </submittedName>
</protein>
<feature type="region of interest" description="Disordered" evidence="1">
    <location>
        <begin position="319"/>
        <end position="431"/>
    </location>
</feature>
<dbReference type="EMBL" id="KL198029">
    <property type="protein sequence ID" value="KDQ16065.1"/>
    <property type="molecule type" value="Genomic_DNA"/>
</dbReference>
<reference evidence="3" key="1">
    <citation type="journal article" date="2014" name="Proc. Natl. Acad. Sci. U.S.A.">
        <title>Extensive sampling of basidiomycete genomes demonstrates inadequacy of the white-rot/brown-rot paradigm for wood decay fungi.</title>
        <authorList>
            <person name="Riley R."/>
            <person name="Salamov A.A."/>
            <person name="Brown D.W."/>
            <person name="Nagy L.G."/>
            <person name="Floudas D."/>
            <person name="Held B.W."/>
            <person name="Levasseur A."/>
            <person name="Lombard V."/>
            <person name="Morin E."/>
            <person name="Otillar R."/>
            <person name="Lindquist E.A."/>
            <person name="Sun H."/>
            <person name="LaButti K.M."/>
            <person name="Schmutz J."/>
            <person name="Jabbour D."/>
            <person name="Luo H."/>
            <person name="Baker S.E."/>
            <person name="Pisabarro A.G."/>
            <person name="Walton J.D."/>
            <person name="Blanchette R.A."/>
            <person name="Henrissat B."/>
            <person name="Martin F."/>
            <person name="Cullen D."/>
            <person name="Hibbett D.S."/>
            <person name="Grigoriev I.V."/>
        </authorList>
    </citation>
    <scope>NUCLEOTIDE SEQUENCE [LARGE SCALE GENOMIC DNA]</scope>
    <source>
        <strain evidence="3">FD-172 SS1</strain>
    </source>
</reference>
<feature type="compositionally biased region" description="Pro residues" evidence="1">
    <location>
        <begin position="1"/>
        <end position="12"/>
    </location>
</feature>
<dbReference type="STRING" id="930990.A0A067MMW2"/>
<dbReference type="HOGENOM" id="CLU_317275_0_0_1"/>
<dbReference type="InParanoid" id="A0A067MMW2"/>
<keyword evidence="3" id="KW-1185">Reference proteome</keyword>
<accession>A0A067MMW2</accession>
<feature type="compositionally biased region" description="Basic residues" evidence="1">
    <location>
        <begin position="375"/>
        <end position="387"/>
    </location>
</feature>
<evidence type="ECO:0000313" key="2">
    <source>
        <dbReference type="EMBL" id="KDQ16065.1"/>
    </source>
</evidence>
<dbReference type="Proteomes" id="UP000027195">
    <property type="component" value="Unassembled WGS sequence"/>
</dbReference>
<feature type="region of interest" description="Disordered" evidence="1">
    <location>
        <begin position="671"/>
        <end position="699"/>
    </location>
</feature>
<feature type="compositionally biased region" description="Low complexity" evidence="1">
    <location>
        <begin position="13"/>
        <end position="37"/>
    </location>
</feature>
<feature type="compositionally biased region" description="Low complexity" evidence="1">
    <location>
        <begin position="322"/>
        <end position="338"/>
    </location>
</feature>
<feature type="region of interest" description="Disordered" evidence="1">
    <location>
        <begin position="1"/>
        <end position="52"/>
    </location>
</feature>
<proteinExistence type="predicted"/>
<gene>
    <name evidence="2" type="ORF">BOTBODRAFT_173347</name>
</gene>
<organism evidence="2 3">
    <name type="scientific">Botryobasidium botryosum (strain FD-172 SS1)</name>
    <dbReference type="NCBI Taxonomy" id="930990"/>
    <lineage>
        <taxon>Eukaryota</taxon>
        <taxon>Fungi</taxon>
        <taxon>Dikarya</taxon>
        <taxon>Basidiomycota</taxon>
        <taxon>Agaricomycotina</taxon>
        <taxon>Agaricomycetes</taxon>
        <taxon>Cantharellales</taxon>
        <taxon>Botryobasidiaceae</taxon>
        <taxon>Botryobasidium</taxon>
    </lineage>
</organism>
<dbReference type="AlphaFoldDB" id="A0A067MMW2"/>
<name>A0A067MMW2_BOTB1</name>
<dbReference type="OrthoDB" id="2795309at2759"/>
<sequence>GAPSAPPAPSTTPKPSAAKPKKPTFAEAAKSAATAATGVNPPKFNPSPKIASPMRSKVKAPLSAAFKPLSPIAPEAQASGLAVIEHINRVLTPSHFQLKGCAWSPFGNFIATPHSPEDVDRLPGILPRILQDMFKVPFSHLTFDLSSLVVVYNLPLGSPGEWTDPSAMALALMAQNNISEPLPASPGRWLANPDRHKGATASLRLSLSPQAKAAILKSGSLFFEGRPHPVRAFTAAKTKPNQCRSCWRLGHSEAWCRRATPVCGSCSQDHPSHHHSTVTPNAPHYCILCKGAHPSWTRWCVNRHIQLAAQLPLPKKARAKVPKAASSKAAPSGTGAPPINVSSSSVTDPAGNAAETRIAPNTQHPRRSPAAPPLPRHRRPLRHRPHRSPSPTVPRRLHSRRALLRSARIADPLPNQLSSPPVHAPRAPPIATHHITGEPTYVALDGHPFFCPILCDSCTRPGFQYIVDENCPCARCTTFATAPVATPTDIIAQRRRRLGPIDNLSYNDLQHLSEGDLFERLYPVHHASQENLPKLAALARVNYEDALPMDPDNAASWLAFRRSIRRLNYDIDGDMDTSIIAPPSWRDIKTDIENALSVHSEGALPNIIALTAAASAYMIAEYHPRSEDIPEAAVDSILEIFHYSITRSRILDELIDDPDFMSLLAARAPQLLPAPNAPPRPRSRVGQTSPPPLPPRPVQWRPGMAKPAITYALASAAAVGKPQPPPKKVSPLITRKTNRNQSNPDEATFKPLDRVSIRQQGAAVVEGHNTICQASGHEARIVAVTWSRAGNLILSPAAGISLETLRTESLDALRAIYGVSFRALRTGEVFGAVVRDVTLCYGTQGDQYTVDELVTQIVDEPLNAVDPTTLADNHRLLQSAEKLTHNPDQVVVSLLVNFITRETRDRFLLGINNSHKVQM</sequence>
<evidence type="ECO:0000313" key="3">
    <source>
        <dbReference type="Proteomes" id="UP000027195"/>
    </source>
</evidence>
<evidence type="ECO:0000256" key="1">
    <source>
        <dbReference type="SAM" id="MobiDB-lite"/>
    </source>
</evidence>
<feature type="non-terminal residue" evidence="2">
    <location>
        <position position="1"/>
    </location>
</feature>